<keyword evidence="1" id="KW-1133">Transmembrane helix</keyword>
<keyword evidence="1" id="KW-0472">Membrane</keyword>
<dbReference type="OrthoDB" id="10490175at2759"/>
<keyword evidence="3" id="KW-1185">Reference proteome</keyword>
<proteinExistence type="predicted"/>
<sequence>FNKGLSNIDIALFVVVIAIVISTCALTIATLPGGVLVADFELSKCFYIKGTSTHEDNNGHNLPDKSKLSQTYFTLVWFCNSVCFFLPLMFNAILMPTQRKSGFWPTLEMSTWFIHRTKNIIGMTHIY</sequence>
<feature type="non-terminal residue" evidence="2">
    <location>
        <position position="1"/>
    </location>
</feature>
<dbReference type="EMBL" id="JXTB01000560">
    <property type="protein sequence ID" value="PON36651.1"/>
    <property type="molecule type" value="Genomic_DNA"/>
</dbReference>
<organism evidence="2 3">
    <name type="scientific">Parasponia andersonii</name>
    <name type="common">Sponia andersonii</name>
    <dbReference type="NCBI Taxonomy" id="3476"/>
    <lineage>
        <taxon>Eukaryota</taxon>
        <taxon>Viridiplantae</taxon>
        <taxon>Streptophyta</taxon>
        <taxon>Embryophyta</taxon>
        <taxon>Tracheophyta</taxon>
        <taxon>Spermatophyta</taxon>
        <taxon>Magnoliopsida</taxon>
        <taxon>eudicotyledons</taxon>
        <taxon>Gunneridae</taxon>
        <taxon>Pentapetalae</taxon>
        <taxon>rosids</taxon>
        <taxon>fabids</taxon>
        <taxon>Rosales</taxon>
        <taxon>Cannabaceae</taxon>
        <taxon>Parasponia</taxon>
    </lineage>
</organism>
<dbReference type="Proteomes" id="UP000237105">
    <property type="component" value="Unassembled WGS sequence"/>
</dbReference>
<feature type="transmembrane region" description="Helical" evidence="1">
    <location>
        <begin position="12"/>
        <end position="31"/>
    </location>
</feature>
<keyword evidence="1" id="KW-0812">Transmembrane</keyword>
<evidence type="ECO:0000313" key="2">
    <source>
        <dbReference type="EMBL" id="PON36651.1"/>
    </source>
</evidence>
<feature type="transmembrane region" description="Helical" evidence="1">
    <location>
        <begin position="72"/>
        <end position="94"/>
    </location>
</feature>
<reference evidence="3" key="1">
    <citation type="submission" date="2016-06" db="EMBL/GenBank/DDBJ databases">
        <title>Parallel loss of symbiosis genes in relatives of nitrogen-fixing non-legume Parasponia.</title>
        <authorList>
            <person name="Van Velzen R."/>
            <person name="Holmer R."/>
            <person name="Bu F."/>
            <person name="Rutten L."/>
            <person name="Van Zeijl A."/>
            <person name="Liu W."/>
            <person name="Santuari L."/>
            <person name="Cao Q."/>
            <person name="Sharma T."/>
            <person name="Shen D."/>
            <person name="Roswanjaya Y."/>
            <person name="Wardhani T."/>
            <person name="Kalhor M.S."/>
            <person name="Jansen J."/>
            <person name="Van den Hoogen J."/>
            <person name="Gungor B."/>
            <person name="Hartog M."/>
            <person name="Hontelez J."/>
            <person name="Verver J."/>
            <person name="Yang W.-C."/>
            <person name="Schijlen E."/>
            <person name="Repin R."/>
            <person name="Schilthuizen M."/>
            <person name="Schranz E."/>
            <person name="Heidstra R."/>
            <person name="Miyata K."/>
            <person name="Fedorova E."/>
            <person name="Kohlen W."/>
            <person name="Bisseling T."/>
            <person name="Smit S."/>
            <person name="Geurts R."/>
        </authorList>
    </citation>
    <scope>NUCLEOTIDE SEQUENCE [LARGE SCALE GENOMIC DNA]</scope>
    <source>
        <strain evidence="3">cv. WU1-14</strain>
    </source>
</reference>
<gene>
    <name evidence="2" type="ORF">PanWU01x14_326570</name>
</gene>
<name>A0A2P5AJI3_PARAD</name>
<evidence type="ECO:0000313" key="3">
    <source>
        <dbReference type="Proteomes" id="UP000237105"/>
    </source>
</evidence>
<protein>
    <submittedName>
        <fullName evidence="2">Uncharacterized protein</fullName>
    </submittedName>
</protein>
<dbReference type="AlphaFoldDB" id="A0A2P5AJI3"/>
<evidence type="ECO:0000256" key="1">
    <source>
        <dbReference type="SAM" id="Phobius"/>
    </source>
</evidence>
<comment type="caution">
    <text evidence="2">The sequence shown here is derived from an EMBL/GenBank/DDBJ whole genome shotgun (WGS) entry which is preliminary data.</text>
</comment>
<accession>A0A2P5AJI3</accession>